<dbReference type="EMBL" id="MU004320">
    <property type="protein sequence ID" value="KAF2657952.1"/>
    <property type="molecule type" value="Genomic_DNA"/>
</dbReference>
<accession>A0A6A6TE24</accession>
<evidence type="ECO:0000313" key="1">
    <source>
        <dbReference type="EMBL" id="KAF2657952.1"/>
    </source>
</evidence>
<keyword evidence="2" id="KW-1185">Reference proteome</keyword>
<reference evidence="1" key="1">
    <citation type="journal article" date="2020" name="Stud. Mycol.">
        <title>101 Dothideomycetes genomes: a test case for predicting lifestyles and emergence of pathogens.</title>
        <authorList>
            <person name="Haridas S."/>
            <person name="Albert R."/>
            <person name="Binder M."/>
            <person name="Bloem J."/>
            <person name="Labutti K."/>
            <person name="Salamov A."/>
            <person name="Andreopoulos B."/>
            <person name="Baker S."/>
            <person name="Barry K."/>
            <person name="Bills G."/>
            <person name="Bluhm B."/>
            <person name="Cannon C."/>
            <person name="Castanera R."/>
            <person name="Culley D."/>
            <person name="Daum C."/>
            <person name="Ezra D."/>
            <person name="Gonzalez J."/>
            <person name="Henrissat B."/>
            <person name="Kuo A."/>
            <person name="Liang C."/>
            <person name="Lipzen A."/>
            <person name="Lutzoni F."/>
            <person name="Magnuson J."/>
            <person name="Mondo S."/>
            <person name="Nolan M."/>
            <person name="Ohm R."/>
            <person name="Pangilinan J."/>
            <person name="Park H.-J."/>
            <person name="Ramirez L."/>
            <person name="Alfaro M."/>
            <person name="Sun H."/>
            <person name="Tritt A."/>
            <person name="Yoshinaga Y."/>
            <person name="Zwiers L.-H."/>
            <person name="Turgeon B."/>
            <person name="Goodwin S."/>
            <person name="Spatafora J."/>
            <person name="Crous P."/>
            <person name="Grigoriev I."/>
        </authorList>
    </citation>
    <scope>NUCLEOTIDE SEQUENCE</scope>
    <source>
        <strain evidence="1">CBS 122681</strain>
    </source>
</reference>
<protein>
    <submittedName>
        <fullName evidence="1">Uncharacterized protein</fullName>
    </submittedName>
</protein>
<dbReference type="Proteomes" id="UP000799324">
    <property type="component" value="Unassembled WGS sequence"/>
</dbReference>
<dbReference type="AlphaFoldDB" id="A0A6A6TE24"/>
<proteinExistence type="predicted"/>
<organism evidence="1 2">
    <name type="scientific">Lophiostoma macrostomum CBS 122681</name>
    <dbReference type="NCBI Taxonomy" id="1314788"/>
    <lineage>
        <taxon>Eukaryota</taxon>
        <taxon>Fungi</taxon>
        <taxon>Dikarya</taxon>
        <taxon>Ascomycota</taxon>
        <taxon>Pezizomycotina</taxon>
        <taxon>Dothideomycetes</taxon>
        <taxon>Pleosporomycetidae</taxon>
        <taxon>Pleosporales</taxon>
        <taxon>Lophiostomataceae</taxon>
        <taxon>Lophiostoma</taxon>
    </lineage>
</organism>
<evidence type="ECO:0000313" key="2">
    <source>
        <dbReference type="Proteomes" id="UP000799324"/>
    </source>
</evidence>
<name>A0A6A6TE24_9PLEO</name>
<dbReference type="OrthoDB" id="542013at2759"/>
<sequence length="98" mass="10755">MSDVLPVYLRLPMELVKAIRARPVEVAGWIALHAAVVVGVESHGRFLEDKSVVEQFCTQDFTWLVTGGVIAIDFRTGRVCQVCRGPESAEDVVERDGG</sequence>
<gene>
    <name evidence="1" type="ORF">K491DRAFT_690680</name>
</gene>